<dbReference type="EMBL" id="UIGY01000215">
    <property type="protein sequence ID" value="SUZ13108.1"/>
    <property type="molecule type" value="Genomic_DNA"/>
</dbReference>
<reference evidence="7" key="2">
    <citation type="submission" date="2013-01" db="EMBL/GenBank/DDBJ databases">
        <title>The wheat powdery mildew genome reveals unique evolution of an obligate biotroph.</title>
        <authorList>
            <person name="Oberhaensli S."/>
            <person name="Wicker T."/>
            <person name="Keller B."/>
        </authorList>
    </citation>
    <scope>NUCLEOTIDE SEQUENCE</scope>
    <source>
        <strain evidence="7">96224</strain>
    </source>
</reference>
<dbReference type="Pfam" id="PF04871">
    <property type="entry name" value="Uso1_p115_C"/>
    <property type="match status" value="1"/>
</dbReference>
<dbReference type="AlphaFoldDB" id="A0A061HEF1"/>
<reference evidence="8" key="3">
    <citation type="submission" date="2018-07" db="EMBL/GenBank/DDBJ databases">
        <authorList>
            <person name="Quirk P.G."/>
            <person name="Krulwich T.A."/>
        </authorList>
    </citation>
    <scope>NUCLEOTIDE SEQUENCE</scope>
    <source>
        <strain evidence="8">96224</strain>
    </source>
</reference>
<dbReference type="InterPro" id="IPR006955">
    <property type="entry name" value="Uso1_p115_C"/>
</dbReference>
<evidence type="ECO:0000256" key="3">
    <source>
        <dbReference type="ARBA" id="ARBA00023054"/>
    </source>
</evidence>
<gene>
    <name evidence="7" type="ORF">BGT96224_286</name>
    <name evidence="8" type="ORF">BGT96224V2_LOCUS6280</name>
</gene>
<feature type="coiled-coil region" evidence="4">
    <location>
        <begin position="669"/>
        <end position="793"/>
    </location>
</feature>
<organism evidence="8">
    <name type="scientific">Blumeria graminis f. sp. tritici 96224</name>
    <dbReference type="NCBI Taxonomy" id="1268274"/>
    <lineage>
        <taxon>Eukaryota</taxon>
        <taxon>Fungi</taxon>
        <taxon>Dikarya</taxon>
        <taxon>Ascomycota</taxon>
        <taxon>Pezizomycotina</taxon>
        <taxon>Leotiomycetes</taxon>
        <taxon>Erysiphales</taxon>
        <taxon>Erysiphaceae</taxon>
        <taxon>Blumeria</taxon>
    </lineage>
</organism>
<protein>
    <submittedName>
        <fullName evidence="8">Bgt-286</fullName>
    </submittedName>
</protein>
<reference evidence="9" key="1">
    <citation type="journal article" date="2013" name="Nat. Genet.">
        <title>The wheat powdery mildew genome shows the unique evolution of an obligate biotroph.</title>
        <authorList>
            <person name="Wicker T."/>
            <person name="Oberhaensli S."/>
            <person name="Parlange F."/>
            <person name="Buchmann J.P."/>
            <person name="Shatalina M."/>
            <person name="Roffler S."/>
            <person name="Ben-David R."/>
            <person name="Dolezel J."/>
            <person name="Simkova H."/>
            <person name="Schulze-Lefert P."/>
            <person name="Spanu P.D."/>
            <person name="Bruggmann R."/>
            <person name="Amselem J."/>
            <person name="Quesneville H."/>
            <person name="Ver Loren van Themaat E."/>
            <person name="Paape T."/>
            <person name="Shimizu K.K."/>
            <person name="Keller B."/>
        </authorList>
    </citation>
    <scope>NUCLEOTIDE SEQUENCE [LARGE SCALE GENOMIC DNA]</scope>
    <source>
        <strain evidence="9">96224</strain>
    </source>
</reference>
<dbReference type="GO" id="GO:0006888">
    <property type="term" value="P:endoplasmic reticulum to Golgi vesicle-mediated transport"/>
    <property type="evidence" value="ECO:0007669"/>
    <property type="project" value="TreeGrafter"/>
</dbReference>
<dbReference type="SUPFAM" id="SSF48371">
    <property type="entry name" value="ARM repeat"/>
    <property type="match status" value="1"/>
</dbReference>
<dbReference type="GO" id="GO:0048211">
    <property type="term" value="P:Golgi vesicle docking"/>
    <property type="evidence" value="ECO:0007669"/>
    <property type="project" value="TreeGrafter"/>
</dbReference>
<sequence length="901" mass="101128">MFTIPKPAKQTAEDTIITLSGRLASSTLLEDRRAAVLGLKSFSSDYPATVSSNALRGLIGCLDRDKQDVDITQAILQTLLILFNQNANSPEASEEIPLWLADEFTQRQDNITLLLDFLDANDFYIRLYSLKLLSAILSSRTERIKECIAAAPLGISKLVVILDDKRDAIRNEGLSLLTYLTPNSIELQKRIAFEDAFDRIFNIIEQEGSLLNGGGLVEDCLILFANLLRLNESNQSLFRETGYVPKISRLLGDAIIEQSDEPELADWAKTQRNRNLYALLAVLRLFLVNGRAGTQTNQVSFWQHGVLQEALKLAFNSSSENTIKAEALITCADIIRGNSSLQEGFAQMRVSSILEQPLAKGGETSKVYVIDGLLDLALSLSELLAFDARLAACECLKSYFIGHIDIRKHFIRRAIDGYTSGVDETANVLKIVIKPSDSLARRDPYRLWFASVILFHLVYDDTDVKATAMNVTDGDAENGEEVVTCLQTITGNLLDGIKMGADERVLIAYLMLLCGWLFEDPDGVNDFLGEGSHLQSLAHAVHTNTTDNLIVQGLCVMLLGIIYEFSTKDSPIARAVIHQIILSKLGRDQYIDRLKKLRSHPLIRDYEVLPQKLSSSVAGGLPEVYFDMTFVEFVKDNYSRVIRAIDRDPGYEVSVITNGVQKGISREIVDSLQLQLEEKERLLQDCYKKMNELENNLNQEQNKHQSYKEATGREISQAKYEIQSLQAQHENEINKILQNKNQSIQDYQRQLDRVTVAADKETKETRRLLDEKTKDFQDKIEELQAELGQVAKKNHAGKLQLAHDQYKSLNEKTAVLIKSLEIKSESILSERNEALDEISSLKNSLSQTEKERQSAQAELEDLLMVFADMEEKLTIYKEKLKGLGESVSDVEDEADNKSNAS</sequence>
<feature type="domain" description="Vesicle tethering protein Uso1/P115-like head" evidence="5">
    <location>
        <begin position="338"/>
        <end position="645"/>
    </location>
</feature>
<dbReference type="GO" id="GO:0012507">
    <property type="term" value="C:ER to Golgi transport vesicle membrane"/>
    <property type="evidence" value="ECO:0007669"/>
    <property type="project" value="TreeGrafter"/>
</dbReference>
<dbReference type="InterPro" id="IPR016024">
    <property type="entry name" value="ARM-type_fold"/>
</dbReference>
<dbReference type="Pfam" id="PF04869">
    <property type="entry name" value="Uso1_p115_head"/>
    <property type="match status" value="1"/>
</dbReference>
<feature type="coiled-coil region" evidence="4">
    <location>
        <begin position="817"/>
        <end position="872"/>
    </location>
</feature>
<dbReference type="InterPro" id="IPR024095">
    <property type="entry name" value="Vesicle_P115"/>
</dbReference>
<dbReference type="GO" id="GO:0000139">
    <property type="term" value="C:Golgi membrane"/>
    <property type="evidence" value="ECO:0007669"/>
    <property type="project" value="InterPro"/>
</dbReference>
<keyword evidence="2" id="KW-0333">Golgi apparatus</keyword>
<dbReference type="GO" id="GO:0006886">
    <property type="term" value="P:intracellular protein transport"/>
    <property type="evidence" value="ECO:0007669"/>
    <property type="project" value="InterPro"/>
</dbReference>
<dbReference type="PANTHER" id="PTHR10013">
    <property type="entry name" value="GENERAL VESICULAR TRANSPORT FACTOR P115"/>
    <property type="match status" value="1"/>
</dbReference>
<evidence type="ECO:0000259" key="5">
    <source>
        <dbReference type="Pfam" id="PF04869"/>
    </source>
</evidence>
<dbReference type="PANTHER" id="PTHR10013:SF0">
    <property type="entry name" value="GENERAL VESICULAR TRANSPORT FACTOR P115"/>
    <property type="match status" value="1"/>
</dbReference>
<dbReference type="HOGENOM" id="CLU_006318_4_0_1"/>
<evidence type="ECO:0000313" key="7">
    <source>
        <dbReference type="EMBL" id="EPQ62168.1"/>
    </source>
</evidence>
<evidence type="ECO:0000256" key="1">
    <source>
        <dbReference type="ARBA" id="ARBA00004555"/>
    </source>
</evidence>
<dbReference type="OrthoDB" id="198977at2759"/>
<dbReference type="GO" id="GO:0005783">
    <property type="term" value="C:endoplasmic reticulum"/>
    <property type="evidence" value="ECO:0007669"/>
    <property type="project" value="TreeGrafter"/>
</dbReference>
<dbReference type="GO" id="GO:0005795">
    <property type="term" value="C:Golgi stack"/>
    <property type="evidence" value="ECO:0007669"/>
    <property type="project" value="TreeGrafter"/>
</dbReference>
<evidence type="ECO:0000313" key="9">
    <source>
        <dbReference type="Proteomes" id="UP000053110"/>
    </source>
</evidence>
<feature type="domain" description="Uso1/p115-like vesicle tethering protein C-terminal" evidence="6">
    <location>
        <begin position="779"/>
        <end position="898"/>
    </location>
</feature>
<dbReference type="InterPro" id="IPR011989">
    <property type="entry name" value="ARM-like"/>
</dbReference>
<name>A0A061HEF1_BLUGR</name>
<dbReference type="GO" id="GO:0048280">
    <property type="term" value="P:vesicle fusion with Golgi apparatus"/>
    <property type="evidence" value="ECO:0007669"/>
    <property type="project" value="InterPro"/>
</dbReference>
<dbReference type="EMBL" id="KE375186">
    <property type="protein sequence ID" value="EPQ62168.1"/>
    <property type="molecule type" value="Genomic_DNA"/>
</dbReference>
<evidence type="ECO:0000313" key="8">
    <source>
        <dbReference type="EMBL" id="SUZ13108.1"/>
    </source>
</evidence>
<dbReference type="FunFam" id="1.25.10.10:FF:000296">
    <property type="entry name" value="Related to transport protein USO1"/>
    <property type="match status" value="1"/>
</dbReference>
<dbReference type="Gene3D" id="1.25.10.10">
    <property type="entry name" value="Leucine-rich Repeat Variant"/>
    <property type="match status" value="1"/>
</dbReference>
<evidence type="ECO:0000256" key="2">
    <source>
        <dbReference type="ARBA" id="ARBA00023034"/>
    </source>
</evidence>
<keyword evidence="3 4" id="KW-0175">Coiled coil</keyword>
<evidence type="ECO:0000256" key="4">
    <source>
        <dbReference type="SAM" id="Coils"/>
    </source>
</evidence>
<comment type="subcellular location">
    <subcellularLocation>
        <location evidence="1">Golgi apparatus</location>
    </subcellularLocation>
</comment>
<dbReference type="InterPro" id="IPR006953">
    <property type="entry name" value="Vesicle_Uso1_P115_head"/>
</dbReference>
<accession>A0A061HEF1</accession>
<dbReference type="Proteomes" id="UP000053110">
    <property type="component" value="Unassembled WGS sequence"/>
</dbReference>
<proteinExistence type="predicted"/>
<evidence type="ECO:0000259" key="6">
    <source>
        <dbReference type="Pfam" id="PF04871"/>
    </source>
</evidence>